<reference evidence="12" key="1">
    <citation type="submission" date="2025-05" db="UniProtKB">
        <authorList>
            <consortium name="Ensembl"/>
        </authorList>
    </citation>
    <scope>IDENTIFICATION</scope>
</reference>
<keyword evidence="5" id="KW-0472">Membrane</keyword>
<keyword evidence="6" id="KW-1015">Disulfide bond</keyword>
<evidence type="ECO:0000256" key="3">
    <source>
        <dbReference type="ARBA" id="ARBA00022859"/>
    </source>
</evidence>
<dbReference type="AlphaFoldDB" id="A0A8C9HCC5"/>
<keyword evidence="13" id="KW-1185">Reference proteome</keyword>
<dbReference type="GO" id="GO:0042101">
    <property type="term" value="C:T cell receptor complex"/>
    <property type="evidence" value="ECO:0007669"/>
    <property type="project" value="UniProtKB-KW"/>
</dbReference>
<dbReference type="InterPro" id="IPR050413">
    <property type="entry name" value="TCR_beta_variable"/>
</dbReference>
<evidence type="ECO:0000256" key="2">
    <source>
        <dbReference type="ARBA" id="ARBA00022475"/>
    </source>
</evidence>
<proteinExistence type="predicted"/>
<keyword evidence="2" id="KW-1003">Cell membrane</keyword>
<dbReference type="Proteomes" id="UP000694416">
    <property type="component" value="Unplaced"/>
</dbReference>
<dbReference type="Gene3D" id="2.60.40.10">
    <property type="entry name" value="Immunoglobulins"/>
    <property type="match status" value="1"/>
</dbReference>
<evidence type="ECO:0000256" key="7">
    <source>
        <dbReference type="ARBA" id="ARBA00023170"/>
    </source>
</evidence>
<dbReference type="InterPro" id="IPR013783">
    <property type="entry name" value="Ig-like_fold"/>
</dbReference>
<name>A0A8C9HCC5_9PRIM</name>
<accession>A0A8C9HCC5</accession>
<evidence type="ECO:0000256" key="10">
    <source>
        <dbReference type="ARBA" id="ARBA00043266"/>
    </source>
</evidence>
<dbReference type="Ensembl" id="ENSPTET00000028120.1">
    <property type="protein sequence ID" value="ENSPTEP00000019244.1"/>
    <property type="gene ID" value="ENSPTEG00000020595.1"/>
</dbReference>
<dbReference type="PANTHER" id="PTHR23268">
    <property type="entry name" value="T-CELL RECEPTOR BETA CHAIN"/>
    <property type="match status" value="1"/>
</dbReference>
<evidence type="ECO:0000256" key="5">
    <source>
        <dbReference type="ARBA" id="ARBA00023136"/>
    </source>
</evidence>
<dbReference type="InterPro" id="IPR036179">
    <property type="entry name" value="Ig-like_dom_sf"/>
</dbReference>
<evidence type="ECO:0008006" key="14">
    <source>
        <dbReference type="Google" id="ProtNLM"/>
    </source>
</evidence>
<dbReference type="GO" id="GO:0002250">
    <property type="term" value="P:adaptive immune response"/>
    <property type="evidence" value="ECO:0007669"/>
    <property type="project" value="UniProtKB-KW"/>
</dbReference>
<evidence type="ECO:0000256" key="6">
    <source>
        <dbReference type="ARBA" id="ARBA00023157"/>
    </source>
</evidence>
<organism evidence="12 13">
    <name type="scientific">Piliocolobus tephrosceles</name>
    <name type="common">Ugandan red Colobus</name>
    <dbReference type="NCBI Taxonomy" id="591936"/>
    <lineage>
        <taxon>Eukaryota</taxon>
        <taxon>Metazoa</taxon>
        <taxon>Chordata</taxon>
        <taxon>Craniata</taxon>
        <taxon>Vertebrata</taxon>
        <taxon>Euteleostomi</taxon>
        <taxon>Mammalia</taxon>
        <taxon>Eutheria</taxon>
        <taxon>Euarchontoglires</taxon>
        <taxon>Primates</taxon>
        <taxon>Haplorrhini</taxon>
        <taxon>Catarrhini</taxon>
        <taxon>Cercopithecidae</taxon>
        <taxon>Colobinae</taxon>
        <taxon>Piliocolobus</taxon>
    </lineage>
</organism>
<feature type="region of interest" description="Disordered" evidence="11">
    <location>
        <begin position="155"/>
        <end position="178"/>
    </location>
</feature>
<evidence type="ECO:0000313" key="12">
    <source>
        <dbReference type="Ensembl" id="ENSPTEP00000019244.1"/>
    </source>
</evidence>
<evidence type="ECO:0000256" key="11">
    <source>
        <dbReference type="SAM" id="MobiDB-lite"/>
    </source>
</evidence>
<evidence type="ECO:0000256" key="9">
    <source>
        <dbReference type="ARBA" id="ARBA00038651"/>
    </source>
</evidence>
<evidence type="ECO:0000256" key="8">
    <source>
        <dbReference type="ARBA" id="ARBA00023319"/>
    </source>
</evidence>
<dbReference type="SUPFAM" id="SSF48726">
    <property type="entry name" value="Immunoglobulin"/>
    <property type="match status" value="1"/>
</dbReference>
<comment type="subcellular location">
    <subcellularLocation>
        <location evidence="1">Cell membrane</location>
    </subcellularLocation>
</comment>
<dbReference type="PANTHER" id="PTHR23268:SF19">
    <property type="entry name" value="T CELL RECEPTOR BETA VARIABLE 6-2-RELATED"/>
    <property type="match status" value="1"/>
</dbReference>
<evidence type="ECO:0000256" key="1">
    <source>
        <dbReference type="ARBA" id="ARBA00004236"/>
    </source>
</evidence>
<keyword evidence="3" id="KW-0391">Immunity</keyword>
<keyword evidence="10" id="KW-1279">T cell receptor</keyword>
<sequence>TSGLQAVCCAHPPSPFPTGPGNAAVTQTPKFQVLKTGQSMTLQCAQDMNHECMSWYRQDPGMGLRLIHYSVAAGVTDKGEVSNGYNVSRSNTEDFPLGLESAAPYQTSVHFCASSYSQRYKAVSSLHVKTGRLCPPPRSPRLTDALGRVLYTRNLGTPSGPKWPRQNEPRSVQRSSIKSKKAHPFDCWAQVGLGN</sequence>
<comment type="subunit">
    <text evidence="9">Alpha-beta TR is a heterodimer composed of an alpha and beta chain; disulfide-linked. The alpha-beta TR is associated with the transmembrane signaling CD3 coreceptor proteins to form the TR-CD3 (TcR or TCR). The assembly of alpha-beta TR heterodimers with CD3 occurs in the endoplasmic reticulum where a single alpha-beta TR heterodimer associates with one CD3D-CD3E heterodimer, one CD3G-CD3E heterodimer and one CD247 homodimer forming a stable octameric structure. CD3D-CD3E and CD3G-CD3E heterodimers preferentially associate with TR alpha and TR beta chains, respectively. The association of the CD247 homodimer is the last step of TcR assembly in the endoplasmic reticulum and is required for transport to the cell surface.</text>
</comment>
<evidence type="ECO:0000313" key="13">
    <source>
        <dbReference type="Proteomes" id="UP000694416"/>
    </source>
</evidence>
<dbReference type="GO" id="GO:0007166">
    <property type="term" value="P:cell surface receptor signaling pathway"/>
    <property type="evidence" value="ECO:0007669"/>
    <property type="project" value="TreeGrafter"/>
</dbReference>
<keyword evidence="4" id="KW-1064">Adaptive immunity</keyword>
<evidence type="ECO:0000256" key="4">
    <source>
        <dbReference type="ARBA" id="ARBA00023130"/>
    </source>
</evidence>
<keyword evidence="7" id="KW-0675">Receptor</keyword>
<protein>
    <recommendedName>
        <fullName evidence="14">Immunoglobulin V-set domain-containing protein</fullName>
    </recommendedName>
</protein>
<keyword evidence="8" id="KW-0393">Immunoglobulin domain</keyword>
<dbReference type="Ensembl" id="ENSPTET00000028917.1">
    <property type="protein sequence ID" value="ENSPTEP00000019852.1"/>
    <property type="gene ID" value="ENSPTEG00000021147.1"/>
</dbReference>